<dbReference type="InterPro" id="IPR050597">
    <property type="entry name" value="Cytochrome_c_Oxidase_Subunit"/>
</dbReference>
<feature type="domain" description="Cytochrome c" evidence="9">
    <location>
        <begin position="115"/>
        <end position="194"/>
    </location>
</feature>
<dbReference type="Pfam" id="PF00034">
    <property type="entry name" value="Cytochrom_C"/>
    <property type="match status" value="1"/>
</dbReference>
<keyword evidence="5" id="KW-0574">Periplasm</keyword>
<evidence type="ECO:0000313" key="11">
    <source>
        <dbReference type="Proteomes" id="UP001269819"/>
    </source>
</evidence>
<dbReference type="SUPFAM" id="SSF46626">
    <property type="entry name" value="Cytochrome c"/>
    <property type="match status" value="2"/>
</dbReference>
<dbReference type="Proteomes" id="UP001269819">
    <property type="component" value="Unassembled WGS sequence"/>
</dbReference>
<feature type="domain" description="Cytochrome c" evidence="9">
    <location>
        <begin position="27"/>
        <end position="105"/>
    </location>
</feature>
<evidence type="ECO:0000256" key="8">
    <source>
        <dbReference type="PROSITE-ProRule" id="PRU00433"/>
    </source>
</evidence>
<dbReference type="InterPro" id="IPR009056">
    <property type="entry name" value="Cyt_c-like_dom"/>
</dbReference>
<accession>A0ABU3W3W6</accession>
<keyword evidence="3 8" id="KW-0349">Heme</keyword>
<keyword evidence="7 8" id="KW-0408">Iron</keyword>
<name>A0ABU3W3W6_9GAMM</name>
<evidence type="ECO:0000259" key="9">
    <source>
        <dbReference type="PROSITE" id="PS51007"/>
    </source>
</evidence>
<dbReference type="EMBL" id="JAWIIJ010000032">
    <property type="protein sequence ID" value="MDV2081222.1"/>
    <property type="molecule type" value="Genomic_DNA"/>
</dbReference>
<dbReference type="Gene3D" id="1.10.760.10">
    <property type="entry name" value="Cytochrome c-like domain"/>
    <property type="match status" value="2"/>
</dbReference>
<keyword evidence="6" id="KW-0249">Electron transport</keyword>
<keyword evidence="11" id="KW-1185">Reference proteome</keyword>
<dbReference type="PANTHER" id="PTHR33751:SF9">
    <property type="entry name" value="CYTOCHROME C4"/>
    <property type="match status" value="1"/>
</dbReference>
<evidence type="ECO:0000256" key="6">
    <source>
        <dbReference type="ARBA" id="ARBA00022982"/>
    </source>
</evidence>
<evidence type="ECO:0000256" key="3">
    <source>
        <dbReference type="ARBA" id="ARBA00022617"/>
    </source>
</evidence>
<dbReference type="InterPro" id="IPR036909">
    <property type="entry name" value="Cyt_c-like_dom_sf"/>
</dbReference>
<comment type="subcellular location">
    <subcellularLocation>
        <location evidence="1">Periplasm</location>
    </subcellularLocation>
</comment>
<gene>
    <name evidence="10" type="ORF">RYS15_21245</name>
</gene>
<dbReference type="PANTHER" id="PTHR33751">
    <property type="entry name" value="CBB3-TYPE CYTOCHROME C OXIDASE SUBUNIT FIXP"/>
    <property type="match status" value="1"/>
</dbReference>
<evidence type="ECO:0000256" key="4">
    <source>
        <dbReference type="ARBA" id="ARBA00022723"/>
    </source>
</evidence>
<evidence type="ECO:0000256" key="5">
    <source>
        <dbReference type="ARBA" id="ARBA00022764"/>
    </source>
</evidence>
<organism evidence="10 11">
    <name type="scientific">Marinobacter xestospongiae</name>
    <dbReference type="NCBI Taxonomy" id="994319"/>
    <lineage>
        <taxon>Bacteria</taxon>
        <taxon>Pseudomonadati</taxon>
        <taxon>Pseudomonadota</taxon>
        <taxon>Gammaproteobacteria</taxon>
        <taxon>Pseudomonadales</taxon>
        <taxon>Marinobacteraceae</taxon>
        <taxon>Marinobacter</taxon>
    </lineage>
</organism>
<reference evidence="10 11" key="1">
    <citation type="submission" date="2023-10" db="EMBL/GenBank/DDBJ databases">
        <title>Characteristics and mechanism of a salt-tolerant marine origin heterotrophic nitrifying- aerobic denitrifying bacteria Marinobacter xestospongiae HN1.</title>
        <authorList>
            <person name="Qi R."/>
        </authorList>
    </citation>
    <scope>NUCLEOTIDE SEQUENCE [LARGE SCALE GENOMIC DNA]</scope>
    <source>
        <strain evidence="10 11">HN1</strain>
    </source>
</reference>
<sequence>MAHAESTVNEAMAKLNQILGNPELHEASYQAGLERITFCASCHGKDGNSKRDYIPNLAAQHPLYLFEQFEKFADGTREDYVMSRLAKILTLEDRINIAVYYSEQEARARQADNAGQVEAGAEVFASVCTNCHGRAAEGFRNMPRLAGQPAEYVRNALNRFQDMDPASSSSPMIGIASGLSEDDIAAVATYLQTL</sequence>
<dbReference type="InterPro" id="IPR024167">
    <property type="entry name" value="Cytochrome_c4-like"/>
</dbReference>
<dbReference type="PROSITE" id="PS51007">
    <property type="entry name" value="CYTC"/>
    <property type="match status" value="2"/>
</dbReference>
<evidence type="ECO:0000256" key="2">
    <source>
        <dbReference type="ARBA" id="ARBA00022448"/>
    </source>
</evidence>
<evidence type="ECO:0000256" key="7">
    <source>
        <dbReference type="ARBA" id="ARBA00023004"/>
    </source>
</evidence>
<dbReference type="PIRSF" id="PIRSF000005">
    <property type="entry name" value="Cytochrome_c4"/>
    <property type="match status" value="1"/>
</dbReference>
<evidence type="ECO:0000313" key="10">
    <source>
        <dbReference type="EMBL" id="MDV2081222.1"/>
    </source>
</evidence>
<proteinExistence type="predicted"/>
<evidence type="ECO:0000256" key="1">
    <source>
        <dbReference type="ARBA" id="ARBA00004418"/>
    </source>
</evidence>
<keyword evidence="2" id="KW-0813">Transport</keyword>
<comment type="caution">
    <text evidence="10">The sequence shown here is derived from an EMBL/GenBank/DDBJ whole genome shotgun (WGS) entry which is preliminary data.</text>
</comment>
<keyword evidence="4 8" id="KW-0479">Metal-binding</keyword>
<protein>
    <submittedName>
        <fullName evidence="10">C-type cytochrome</fullName>
    </submittedName>
</protein>